<evidence type="ECO:0000313" key="3">
    <source>
        <dbReference type="Proteomes" id="UP001054252"/>
    </source>
</evidence>
<reference evidence="2 3" key="1">
    <citation type="journal article" date="2021" name="Commun. Biol.">
        <title>The genome of Shorea leprosula (Dipterocarpaceae) highlights the ecological relevance of drought in aseasonal tropical rainforests.</title>
        <authorList>
            <person name="Ng K.K.S."/>
            <person name="Kobayashi M.J."/>
            <person name="Fawcett J.A."/>
            <person name="Hatakeyama M."/>
            <person name="Paape T."/>
            <person name="Ng C.H."/>
            <person name="Ang C.C."/>
            <person name="Tnah L.H."/>
            <person name="Lee C.T."/>
            <person name="Nishiyama T."/>
            <person name="Sese J."/>
            <person name="O'Brien M.J."/>
            <person name="Copetti D."/>
            <person name="Mohd Noor M.I."/>
            <person name="Ong R.C."/>
            <person name="Putra M."/>
            <person name="Sireger I.Z."/>
            <person name="Indrioko S."/>
            <person name="Kosugi Y."/>
            <person name="Izuno A."/>
            <person name="Isagi Y."/>
            <person name="Lee S.L."/>
            <person name="Shimizu K.K."/>
        </authorList>
    </citation>
    <scope>NUCLEOTIDE SEQUENCE [LARGE SCALE GENOMIC DNA]</scope>
    <source>
        <strain evidence="2">214</strain>
    </source>
</reference>
<evidence type="ECO:0000256" key="1">
    <source>
        <dbReference type="SAM" id="MobiDB-lite"/>
    </source>
</evidence>
<keyword evidence="3" id="KW-1185">Reference proteome</keyword>
<dbReference type="Proteomes" id="UP001054252">
    <property type="component" value="Unassembled WGS sequence"/>
</dbReference>
<dbReference type="EMBL" id="BPVZ01000022">
    <property type="protein sequence ID" value="GKV04664.1"/>
    <property type="molecule type" value="Genomic_DNA"/>
</dbReference>
<organism evidence="2 3">
    <name type="scientific">Rubroshorea leprosula</name>
    <dbReference type="NCBI Taxonomy" id="152421"/>
    <lineage>
        <taxon>Eukaryota</taxon>
        <taxon>Viridiplantae</taxon>
        <taxon>Streptophyta</taxon>
        <taxon>Embryophyta</taxon>
        <taxon>Tracheophyta</taxon>
        <taxon>Spermatophyta</taxon>
        <taxon>Magnoliopsida</taxon>
        <taxon>eudicotyledons</taxon>
        <taxon>Gunneridae</taxon>
        <taxon>Pentapetalae</taxon>
        <taxon>rosids</taxon>
        <taxon>malvids</taxon>
        <taxon>Malvales</taxon>
        <taxon>Dipterocarpaceae</taxon>
        <taxon>Rubroshorea</taxon>
    </lineage>
</organism>
<evidence type="ECO:0000313" key="2">
    <source>
        <dbReference type="EMBL" id="GKV04664.1"/>
    </source>
</evidence>
<name>A0AAV5IXV2_9ROSI</name>
<gene>
    <name evidence="2" type="ORF">SLEP1_g16792</name>
</gene>
<accession>A0AAV5IXV2</accession>
<comment type="caution">
    <text evidence="2">The sequence shown here is derived from an EMBL/GenBank/DDBJ whole genome shotgun (WGS) entry which is preliminary data.</text>
</comment>
<feature type="region of interest" description="Disordered" evidence="1">
    <location>
        <begin position="33"/>
        <end position="53"/>
    </location>
</feature>
<dbReference type="AlphaFoldDB" id="A0AAV5IXV2"/>
<protein>
    <submittedName>
        <fullName evidence="2">Uncharacterized protein</fullName>
    </submittedName>
</protein>
<proteinExistence type="predicted"/>
<sequence>MGAFYHEEQPRNPKRCKFLAAALKDVFSNCHSFNGRPLSSPGPESSDSDIEDEEEVVVSEIRSRAMEKKKRRPGIKADSFSWVFSPSTGDIYITTKQGKGKEKDGGDEEREEFLSVNSCFSLCSSDASGEAFLSVKTNFSRSSSLNRPDSVDFFKFNFEDFRRRSIIQEFCHCEGWPFGLCRKLVLLPPLPKSPADSWSWRKGSRLAKTPYV</sequence>
<dbReference type="PANTHER" id="PTHR36324:SF1">
    <property type="entry name" value="OS09G0460100 PROTEIN"/>
    <property type="match status" value="1"/>
</dbReference>
<dbReference type="PANTHER" id="PTHR36324">
    <property type="entry name" value="OS09G0460100 PROTEIN"/>
    <property type="match status" value="1"/>
</dbReference>